<protein>
    <recommendedName>
        <fullName evidence="8">Flavin-containing monooxygenase</fullName>
    </recommendedName>
</protein>
<dbReference type="InterPro" id="IPR036188">
    <property type="entry name" value="FAD/NAD-bd_sf"/>
</dbReference>
<dbReference type="PIRSF" id="PIRSF000332">
    <property type="entry name" value="FMO"/>
    <property type="match status" value="1"/>
</dbReference>
<dbReference type="PANTHER" id="PTHR23023">
    <property type="entry name" value="DIMETHYLANILINE MONOOXYGENASE"/>
    <property type="match status" value="1"/>
</dbReference>
<keyword evidence="3" id="KW-0274">FAD</keyword>
<comment type="similarity">
    <text evidence="1">Belongs to the FMO family.</text>
</comment>
<organism evidence="6 7">
    <name type="scientific">Polysphondylium violaceum</name>
    <dbReference type="NCBI Taxonomy" id="133409"/>
    <lineage>
        <taxon>Eukaryota</taxon>
        <taxon>Amoebozoa</taxon>
        <taxon>Evosea</taxon>
        <taxon>Eumycetozoa</taxon>
        <taxon>Dictyostelia</taxon>
        <taxon>Dictyosteliales</taxon>
        <taxon>Dictyosteliaceae</taxon>
        <taxon>Polysphondylium</taxon>
    </lineage>
</organism>
<keyword evidence="4" id="KW-0521">NADP</keyword>
<dbReference type="PRINTS" id="PR00370">
    <property type="entry name" value="FMOXYGENASE"/>
</dbReference>
<accession>A0A8J4PKE6</accession>
<evidence type="ECO:0000256" key="2">
    <source>
        <dbReference type="ARBA" id="ARBA00022630"/>
    </source>
</evidence>
<gene>
    <name evidence="6" type="ORF">CYY_009276</name>
</gene>
<dbReference type="SUPFAM" id="SSF51905">
    <property type="entry name" value="FAD/NAD(P)-binding domain"/>
    <property type="match status" value="3"/>
</dbReference>
<evidence type="ECO:0000313" key="6">
    <source>
        <dbReference type="EMBL" id="KAF2069402.1"/>
    </source>
</evidence>
<dbReference type="OrthoDB" id="19682at2759"/>
<dbReference type="InterPro" id="IPR020946">
    <property type="entry name" value="Flavin_mOase-like"/>
</dbReference>
<reference evidence="6" key="1">
    <citation type="submission" date="2020-01" db="EMBL/GenBank/DDBJ databases">
        <title>Development of genomics and gene disruption for Polysphondylium violaceum indicates a role for the polyketide synthase stlB in stalk morphogenesis.</title>
        <authorList>
            <person name="Narita B."/>
            <person name="Kawabe Y."/>
            <person name="Kin K."/>
            <person name="Saito T."/>
            <person name="Gibbs R."/>
            <person name="Kuspa A."/>
            <person name="Muzny D."/>
            <person name="Queller D."/>
            <person name="Richards S."/>
            <person name="Strassman J."/>
            <person name="Sucgang R."/>
            <person name="Worley K."/>
            <person name="Schaap P."/>
        </authorList>
    </citation>
    <scope>NUCLEOTIDE SEQUENCE</scope>
    <source>
        <strain evidence="6">QSvi11</strain>
    </source>
</reference>
<dbReference type="GO" id="GO:0050660">
    <property type="term" value="F:flavin adenine dinucleotide binding"/>
    <property type="evidence" value="ECO:0007669"/>
    <property type="project" value="InterPro"/>
</dbReference>
<evidence type="ECO:0008006" key="8">
    <source>
        <dbReference type="Google" id="ProtNLM"/>
    </source>
</evidence>
<evidence type="ECO:0000256" key="4">
    <source>
        <dbReference type="ARBA" id="ARBA00022857"/>
    </source>
</evidence>
<evidence type="ECO:0000256" key="5">
    <source>
        <dbReference type="ARBA" id="ARBA00023002"/>
    </source>
</evidence>
<evidence type="ECO:0000313" key="7">
    <source>
        <dbReference type="Proteomes" id="UP000695562"/>
    </source>
</evidence>
<keyword evidence="5" id="KW-0560">Oxidoreductase</keyword>
<sequence>MGKRIAIIGGGPGGLVSLKTAIELGLDAMLYEKEQYIGGIWAPGVGKTWHSMQTNLSYFSCMFSDYPWKYSNGDGDLFPNQSMVYQYLSDYVKHFGLQQYIKLSSGVEKIDHVKDDNSWNLFIKHDHPPINYSHIIIAIGIFSKAPSIDYSHVPGIEYFKANGGKVLSGSHYKSPHDLEKKNVVVIGGSYSGCEISTDICQHSNELINVIKRPFWYIPKTIEGKPVDVVFYSRESADRNSKLTEEKARENKVNYFKKITNNNGQIPTLQVDTTLPVFVVITPHYIDRVKEEKIKIVYANQFQGFNKQGQAIFDQLTESQKNSFKVTSSTVTKHIDQVIFCDGYRCNLSILPQELLENISYDEQDKFVPVLLHKTVFAQDFSTIFFVGMYKGPYFCSMELQARWICMIIAGLVEYPTKEEINQGIKDQKTIKDKLPKEQFPNPKYVEYCDYIAKKIGILPPDNLEQTLKHTGNQDLYAMIFHQFMSPVAFKLWESKYIDPQTFEKEPNQKSVHFLKEIKQLFYRDEQ</sequence>
<evidence type="ECO:0000256" key="3">
    <source>
        <dbReference type="ARBA" id="ARBA00022827"/>
    </source>
</evidence>
<dbReference type="Pfam" id="PF00743">
    <property type="entry name" value="FMO-like"/>
    <property type="match status" value="2"/>
</dbReference>
<evidence type="ECO:0000256" key="1">
    <source>
        <dbReference type="ARBA" id="ARBA00009183"/>
    </source>
</evidence>
<keyword evidence="7" id="KW-1185">Reference proteome</keyword>
<dbReference type="InterPro" id="IPR050346">
    <property type="entry name" value="FMO-like"/>
</dbReference>
<dbReference type="GO" id="GO:0004499">
    <property type="term" value="F:N,N-dimethylaniline monooxygenase activity"/>
    <property type="evidence" value="ECO:0007669"/>
    <property type="project" value="InterPro"/>
</dbReference>
<dbReference type="EMBL" id="AJWJ01000669">
    <property type="protein sequence ID" value="KAF2069402.1"/>
    <property type="molecule type" value="Genomic_DNA"/>
</dbReference>
<comment type="caution">
    <text evidence="6">The sequence shown here is derived from an EMBL/GenBank/DDBJ whole genome shotgun (WGS) entry which is preliminary data.</text>
</comment>
<dbReference type="GO" id="GO:0050661">
    <property type="term" value="F:NADP binding"/>
    <property type="evidence" value="ECO:0007669"/>
    <property type="project" value="InterPro"/>
</dbReference>
<proteinExistence type="inferred from homology"/>
<name>A0A8J4PKE6_9MYCE</name>
<dbReference type="Proteomes" id="UP000695562">
    <property type="component" value="Unassembled WGS sequence"/>
</dbReference>
<dbReference type="Gene3D" id="3.50.50.60">
    <property type="entry name" value="FAD/NAD(P)-binding domain"/>
    <property type="match status" value="3"/>
</dbReference>
<dbReference type="AlphaFoldDB" id="A0A8J4PKE6"/>
<keyword evidence="2" id="KW-0285">Flavoprotein</keyword>
<dbReference type="InterPro" id="IPR000960">
    <property type="entry name" value="Flavin_mOase"/>
</dbReference>